<comment type="caution">
    <text evidence="1">The sequence shown here is derived from an EMBL/GenBank/DDBJ whole genome shotgun (WGS) entry which is preliminary data.</text>
</comment>
<evidence type="ECO:0000313" key="1">
    <source>
        <dbReference type="EMBL" id="KAK8896278.1"/>
    </source>
</evidence>
<dbReference type="EMBL" id="JAPFFF010000002">
    <property type="protein sequence ID" value="KAK8896278.1"/>
    <property type="molecule type" value="Genomic_DNA"/>
</dbReference>
<keyword evidence="2" id="KW-1185">Reference proteome</keyword>
<gene>
    <name evidence="1" type="ORF">M9Y10_014175</name>
</gene>
<name>A0ABR2KZ01_9EUKA</name>
<proteinExistence type="predicted"/>
<accession>A0ABR2KZ01</accession>
<evidence type="ECO:0000313" key="2">
    <source>
        <dbReference type="Proteomes" id="UP001470230"/>
    </source>
</evidence>
<protein>
    <submittedName>
        <fullName evidence="1">Uncharacterized protein</fullName>
    </submittedName>
</protein>
<organism evidence="1 2">
    <name type="scientific">Tritrichomonas musculus</name>
    <dbReference type="NCBI Taxonomy" id="1915356"/>
    <lineage>
        <taxon>Eukaryota</taxon>
        <taxon>Metamonada</taxon>
        <taxon>Parabasalia</taxon>
        <taxon>Tritrichomonadida</taxon>
        <taxon>Tritrichomonadidae</taxon>
        <taxon>Tritrichomonas</taxon>
    </lineage>
</organism>
<dbReference type="Proteomes" id="UP001470230">
    <property type="component" value="Unassembled WGS sequence"/>
</dbReference>
<sequence>MEYFTHYHNKPQFMYCPQFLLGQFSPLSLSYDSPKYHFSHQEPGHNFIASLKNKFTVSFMNLPDDYKKWLYSLELYFSPDSSVKIQSNNEYSVNFTSPRKDLLMIAKTNSFFISKNMYFDHFLSDFSFKFGNPMIFDAQFSDGAFQFGCKVSSSNDVNVLNRNMFYQMMQGQHFSYITFIICNSTSISRFVFSNTISIRYPRFCLSSTFMIGDGYLFLSTGFKYTTDKFKIGIFGKYNTNNVPRNLDQAIGVKYHFSNRFTTSLVFKYNYFSFGTEFKHNGNIMKPMLKFKFDEPAVGFQFSFISNN</sequence>
<reference evidence="1 2" key="1">
    <citation type="submission" date="2024-04" db="EMBL/GenBank/DDBJ databases">
        <title>Tritrichomonas musculus Genome.</title>
        <authorList>
            <person name="Alves-Ferreira E."/>
            <person name="Grigg M."/>
            <person name="Lorenzi H."/>
            <person name="Galac M."/>
        </authorList>
    </citation>
    <scope>NUCLEOTIDE SEQUENCE [LARGE SCALE GENOMIC DNA]</scope>
    <source>
        <strain evidence="1 2">EAF2021</strain>
    </source>
</reference>